<evidence type="ECO:0000256" key="1">
    <source>
        <dbReference type="SAM" id="MobiDB-lite"/>
    </source>
</evidence>
<feature type="region of interest" description="Disordered" evidence="1">
    <location>
        <begin position="1"/>
        <end position="32"/>
    </location>
</feature>
<dbReference type="AlphaFoldDB" id="A0A813HUH0"/>
<evidence type="ECO:0000256" key="2">
    <source>
        <dbReference type="SAM" id="Phobius"/>
    </source>
</evidence>
<sequence>MSDLLTNYKPSYGARDHVRPPVEPLSQNDSNSSVARTMLKRIPRLLPLLIVFLQHLLAKRWLIHFVCHRVRQLTRTAICFLCGLTAVVFLLICTKTCSSLRCGSQYSLHIITS</sequence>
<comment type="caution">
    <text evidence="3">The sequence shown here is derived from an EMBL/GenBank/DDBJ whole genome shotgun (WGS) entry which is preliminary data.</text>
</comment>
<gene>
    <name evidence="3" type="ORF">PGLA1383_LOCUS56625</name>
</gene>
<proteinExistence type="predicted"/>
<dbReference type="Proteomes" id="UP000654075">
    <property type="component" value="Unassembled WGS sequence"/>
</dbReference>
<keyword evidence="2" id="KW-0472">Membrane</keyword>
<dbReference type="EMBL" id="CAJNNV010033104">
    <property type="protein sequence ID" value="CAE8642094.1"/>
    <property type="molecule type" value="Genomic_DNA"/>
</dbReference>
<name>A0A813HUH0_POLGL</name>
<keyword evidence="2" id="KW-1133">Transmembrane helix</keyword>
<keyword evidence="2" id="KW-0812">Transmembrane</keyword>
<protein>
    <submittedName>
        <fullName evidence="3">Uncharacterized protein</fullName>
    </submittedName>
</protein>
<accession>A0A813HUH0</accession>
<reference evidence="3" key="1">
    <citation type="submission" date="2021-02" db="EMBL/GenBank/DDBJ databases">
        <authorList>
            <person name="Dougan E. K."/>
            <person name="Rhodes N."/>
            <person name="Thang M."/>
            <person name="Chan C."/>
        </authorList>
    </citation>
    <scope>NUCLEOTIDE SEQUENCE</scope>
</reference>
<feature type="transmembrane region" description="Helical" evidence="2">
    <location>
        <begin position="75"/>
        <end position="93"/>
    </location>
</feature>
<evidence type="ECO:0000313" key="3">
    <source>
        <dbReference type="EMBL" id="CAE8642094.1"/>
    </source>
</evidence>
<feature type="transmembrane region" description="Helical" evidence="2">
    <location>
        <begin position="45"/>
        <end position="63"/>
    </location>
</feature>
<evidence type="ECO:0000313" key="4">
    <source>
        <dbReference type="Proteomes" id="UP000654075"/>
    </source>
</evidence>
<keyword evidence="4" id="KW-1185">Reference proteome</keyword>
<organism evidence="3 4">
    <name type="scientific">Polarella glacialis</name>
    <name type="common">Dinoflagellate</name>
    <dbReference type="NCBI Taxonomy" id="89957"/>
    <lineage>
        <taxon>Eukaryota</taxon>
        <taxon>Sar</taxon>
        <taxon>Alveolata</taxon>
        <taxon>Dinophyceae</taxon>
        <taxon>Suessiales</taxon>
        <taxon>Suessiaceae</taxon>
        <taxon>Polarella</taxon>
    </lineage>
</organism>